<evidence type="ECO:0000313" key="2">
    <source>
        <dbReference type="Proteomes" id="UP000215335"/>
    </source>
</evidence>
<dbReference type="AlphaFoldDB" id="A0A232EG70"/>
<protein>
    <submittedName>
        <fullName evidence="1">Uncharacterized protein</fullName>
    </submittedName>
</protein>
<dbReference type="EMBL" id="NNAY01004850">
    <property type="protein sequence ID" value="OXU17341.1"/>
    <property type="molecule type" value="Genomic_DNA"/>
</dbReference>
<dbReference type="Proteomes" id="UP000215335">
    <property type="component" value="Unassembled WGS sequence"/>
</dbReference>
<sequence>MEIVYCVLFHIFYVTLKINSTKLNQ</sequence>
<comment type="caution">
    <text evidence="1">The sequence shown here is derived from an EMBL/GenBank/DDBJ whole genome shotgun (WGS) entry which is preliminary data.</text>
</comment>
<gene>
    <name evidence="1" type="ORF">TSAR_008570</name>
</gene>
<organism evidence="1 2">
    <name type="scientific">Trichomalopsis sarcophagae</name>
    <dbReference type="NCBI Taxonomy" id="543379"/>
    <lineage>
        <taxon>Eukaryota</taxon>
        <taxon>Metazoa</taxon>
        <taxon>Ecdysozoa</taxon>
        <taxon>Arthropoda</taxon>
        <taxon>Hexapoda</taxon>
        <taxon>Insecta</taxon>
        <taxon>Pterygota</taxon>
        <taxon>Neoptera</taxon>
        <taxon>Endopterygota</taxon>
        <taxon>Hymenoptera</taxon>
        <taxon>Apocrita</taxon>
        <taxon>Proctotrupomorpha</taxon>
        <taxon>Chalcidoidea</taxon>
        <taxon>Pteromalidae</taxon>
        <taxon>Pteromalinae</taxon>
        <taxon>Trichomalopsis</taxon>
    </lineage>
</organism>
<accession>A0A232EG70</accession>
<proteinExistence type="predicted"/>
<reference evidence="1 2" key="1">
    <citation type="journal article" date="2017" name="Curr. Biol.">
        <title>The Evolution of Venom by Co-option of Single-Copy Genes.</title>
        <authorList>
            <person name="Martinson E.O."/>
            <person name="Mrinalini"/>
            <person name="Kelkar Y.D."/>
            <person name="Chang C.H."/>
            <person name="Werren J.H."/>
        </authorList>
    </citation>
    <scope>NUCLEOTIDE SEQUENCE [LARGE SCALE GENOMIC DNA]</scope>
    <source>
        <strain evidence="1 2">Alberta</strain>
        <tissue evidence="1">Whole body</tissue>
    </source>
</reference>
<keyword evidence="2" id="KW-1185">Reference proteome</keyword>
<evidence type="ECO:0000313" key="1">
    <source>
        <dbReference type="EMBL" id="OXU17341.1"/>
    </source>
</evidence>
<name>A0A232EG70_9HYME</name>